<keyword evidence="2" id="KW-1133">Transmembrane helix</keyword>
<dbReference type="InterPro" id="IPR055685">
    <property type="entry name" value="DUF7261"/>
</dbReference>
<evidence type="ECO:0000256" key="2">
    <source>
        <dbReference type="SAM" id="Phobius"/>
    </source>
</evidence>
<feature type="region of interest" description="Disordered" evidence="1">
    <location>
        <begin position="310"/>
        <end position="360"/>
    </location>
</feature>
<comment type="caution">
    <text evidence="3">The sequence shown here is derived from an EMBL/GenBank/DDBJ whole genome shotgun (WGS) entry which is preliminary data.</text>
</comment>
<evidence type="ECO:0000313" key="3">
    <source>
        <dbReference type="EMBL" id="MFC7203909.1"/>
    </source>
</evidence>
<sequence length="461" mass="48924">MVRRESRAQLILVAAIVIGISIIGFVVILNTVLYTENVTSRSAIASTNSGLTSQLSLRSNAPIYIHHENQNQSSSTPSGIQSAINDSLAHYGDLIEISRVQQEPTSIEIETIGTPDTGALVVQDDSTRDFTNRNNDANWTLDDAAAVRQFTIFLDNDSLVADSNSEHAFAVNVTESAGSYQQLRFSRTASGNVTIERTGDTTGQCEIEPADDELKIDLWSGSVPGTSCTFAGADSMSTPEITYTNADNATGSYQLLMNDTTVPNGGRYASGGSDSPRLTYVVYRANISSTYATPELVQESRMEVVVYEPGSSSRLAGGIDSTGGAVGGESTSTPTPTPTTATPTPTPTPPPSNQPPSLDTLDASTVCNNWESGFFGPRCTARDVTVSWTASDPNGDSDIESVEIRVINEHLFGESEVASTTITSGDLTDQTETLSLSGDADRVVVVVTDDDGETDTSVERL</sequence>
<feature type="compositionally biased region" description="Pro residues" evidence="1">
    <location>
        <begin position="344"/>
        <end position="354"/>
    </location>
</feature>
<protein>
    <recommendedName>
        <fullName evidence="5">Flagellin</fullName>
    </recommendedName>
</protein>
<organism evidence="3 4">
    <name type="scientific">Haloferax namakaokahaiae</name>
    <dbReference type="NCBI Taxonomy" id="1748331"/>
    <lineage>
        <taxon>Archaea</taxon>
        <taxon>Methanobacteriati</taxon>
        <taxon>Methanobacteriota</taxon>
        <taxon>Stenosarchaea group</taxon>
        <taxon>Halobacteria</taxon>
        <taxon>Halobacteriales</taxon>
        <taxon>Haloferacaceae</taxon>
        <taxon>Haloferax</taxon>
    </lineage>
</organism>
<reference evidence="3 4" key="1">
    <citation type="journal article" date="2019" name="Int. J. Syst. Evol. Microbiol.">
        <title>The Global Catalogue of Microorganisms (GCM) 10K type strain sequencing project: providing services to taxonomists for standard genome sequencing and annotation.</title>
        <authorList>
            <consortium name="The Broad Institute Genomics Platform"/>
            <consortium name="The Broad Institute Genome Sequencing Center for Infectious Disease"/>
            <person name="Wu L."/>
            <person name="Ma J."/>
        </authorList>
    </citation>
    <scope>NUCLEOTIDE SEQUENCE [LARGE SCALE GENOMIC DNA]</scope>
    <source>
        <strain evidence="3 4">DSM 29988</strain>
    </source>
</reference>
<gene>
    <name evidence="3" type="ORF">ACFQJC_10305</name>
</gene>
<dbReference type="Proteomes" id="UP001596481">
    <property type="component" value="Unassembled WGS sequence"/>
</dbReference>
<dbReference type="RefSeq" id="WP_390223243.1">
    <property type="nucleotide sequence ID" value="NZ_JBHTAA010000005.1"/>
</dbReference>
<keyword evidence="2" id="KW-0472">Membrane</keyword>
<keyword evidence="2" id="KW-0812">Transmembrane</keyword>
<evidence type="ECO:0000256" key="1">
    <source>
        <dbReference type="SAM" id="MobiDB-lite"/>
    </source>
</evidence>
<keyword evidence="4" id="KW-1185">Reference proteome</keyword>
<evidence type="ECO:0000313" key="4">
    <source>
        <dbReference type="Proteomes" id="UP001596481"/>
    </source>
</evidence>
<proteinExistence type="predicted"/>
<accession>A0ABD5ZFG9</accession>
<feature type="compositionally biased region" description="Low complexity" evidence="1">
    <location>
        <begin position="330"/>
        <end position="343"/>
    </location>
</feature>
<dbReference type="Pfam" id="PF23922">
    <property type="entry name" value="DUF7261"/>
    <property type="match status" value="1"/>
</dbReference>
<dbReference type="EMBL" id="JBHTAA010000005">
    <property type="protein sequence ID" value="MFC7203909.1"/>
    <property type="molecule type" value="Genomic_DNA"/>
</dbReference>
<dbReference type="AlphaFoldDB" id="A0ABD5ZFG9"/>
<name>A0ABD5ZFG9_9EURY</name>
<evidence type="ECO:0008006" key="5">
    <source>
        <dbReference type="Google" id="ProtNLM"/>
    </source>
</evidence>
<feature type="transmembrane region" description="Helical" evidence="2">
    <location>
        <begin position="12"/>
        <end position="34"/>
    </location>
</feature>